<name>A0AAP0NUT0_9MAGN</name>
<reference evidence="2 3" key="1">
    <citation type="submission" date="2024-01" db="EMBL/GenBank/DDBJ databases">
        <title>Genome assemblies of Stephania.</title>
        <authorList>
            <person name="Yang L."/>
        </authorList>
    </citation>
    <scope>NUCLEOTIDE SEQUENCE [LARGE SCALE GENOMIC DNA]</scope>
    <source>
        <strain evidence="2">JXDWG</strain>
        <tissue evidence="2">Leaf</tissue>
    </source>
</reference>
<comment type="caution">
    <text evidence="2">The sequence shown here is derived from an EMBL/GenBank/DDBJ whole genome shotgun (WGS) entry which is preliminary data.</text>
</comment>
<evidence type="ECO:0000313" key="2">
    <source>
        <dbReference type="EMBL" id="KAK9119094.1"/>
    </source>
</evidence>
<keyword evidence="3" id="KW-1185">Reference proteome</keyword>
<evidence type="ECO:0000313" key="3">
    <source>
        <dbReference type="Proteomes" id="UP001419268"/>
    </source>
</evidence>
<gene>
    <name evidence="2" type="ORF">Scep_017187</name>
</gene>
<dbReference type="EMBL" id="JBBNAG010000007">
    <property type="protein sequence ID" value="KAK9119094.1"/>
    <property type="molecule type" value="Genomic_DNA"/>
</dbReference>
<protein>
    <submittedName>
        <fullName evidence="2">Uncharacterized protein</fullName>
    </submittedName>
</protein>
<dbReference type="Proteomes" id="UP001419268">
    <property type="component" value="Unassembled WGS sequence"/>
</dbReference>
<dbReference type="AlphaFoldDB" id="A0AAP0NUT0"/>
<proteinExistence type="predicted"/>
<sequence length="253" mass="28745">MVIVLYILVDYNVTLFVLQVMPVSSNFSDYKDTFTPCKPFPSREAAISWLQMISGENKFVLVTKRSDAGGIKRRGRVKLACERSGTYRGLAQRVGKGKAAKILKKSRNDEKARTPTGTKKCGCHFLINVRKMLTPYGMSLLYVGGTITTPQEDWIRGSRKLRMRVGGLKFSSSRRLVHLRLLWSASRKLRMRVGGHRGLQSEARQCRRENKLSPPTPQKRPPLLGRRKARLFHKCVVSVDARKVDLTWLMVIA</sequence>
<feature type="region of interest" description="Disordered" evidence="1">
    <location>
        <begin position="196"/>
        <end position="223"/>
    </location>
</feature>
<accession>A0AAP0NUT0</accession>
<evidence type="ECO:0000256" key="1">
    <source>
        <dbReference type="SAM" id="MobiDB-lite"/>
    </source>
</evidence>
<organism evidence="2 3">
    <name type="scientific">Stephania cephalantha</name>
    <dbReference type="NCBI Taxonomy" id="152367"/>
    <lineage>
        <taxon>Eukaryota</taxon>
        <taxon>Viridiplantae</taxon>
        <taxon>Streptophyta</taxon>
        <taxon>Embryophyta</taxon>
        <taxon>Tracheophyta</taxon>
        <taxon>Spermatophyta</taxon>
        <taxon>Magnoliopsida</taxon>
        <taxon>Ranunculales</taxon>
        <taxon>Menispermaceae</taxon>
        <taxon>Menispermoideae</taxon>
        <taxon>Cissampelideae</taxon>
        <taxon>Stephania</taxon>
    </lineage>
</organism>